<evidence type="ECO:0000313" key="1">
    <source>
        <dbReference type="EMBL" id="GBP31167.1"/>
    </source>
</evidence>
<dbReference type="OrthoDB" id="5945798at2759"/>
<name>A0A4C1UYS7_EUMVA</name>
<gene>
    <name evidence="1" type="ORF">EVAR_21605_1</name>
</gene>
<dbReference type="AlphaFoldDB" id="A0A4C1UYS7"/>
<accession>A0A4C1UYS7</accession>
<dbReference type="EMBL" id="BGZK01000242">
    <property type="protein sequence ID" value="GBP31167.1"/>
    <property type="molecule type" value="Genomic_DNA"/>
</dbReference>
<comment type="caution">
    <text evidence="1">The sequence shown here is derived from an EMBL/GenBank/DDBJ whole genome shotgun (WGS) entry which is preliminary data.</text>
</comment>
<dbReference type="Proteomes" id="UP000299102">
    <property type="component" value="Unassembled WGS sequence"/>
</dbReference>
<protein>
    <submittedName>
        <fullName evidence="1">Uncharacterized protein</fullName>
    </submittedName>
</protein>
<keyword evidence="2" id="KW-1185">Reference proteome</keyword>
<evidence type="ECO:0000313" key="2">
    <source>
        <dbReference type="Proteomes" id="UP000299102"/>
    </source>
</evidence>
<proteinExistence type="predicted"/>
<sequence>MGAAAKNPRPHVVARWIAAPIISEFHGACSSFYIQGQTLRLHQYDTDSMVLIYGELAPTHVYEILRAQLVGRCHLQLRTIENGFVIENGIGIGNEIRIENESGVDSKSGPEVAWEMRVRPKSQTTVKPKEMKTELQLKLGSGLEKKLESGTKMAYLDKGNKELSEARLALKEKLCRGVLRTAAALCAGESHLRGLLLYHLHAALAERARRHPETYEELKSEIESTIEQAYNILEGDMSAPPDLGLRLQYLGPGCDKPPIERFFILDNK</sequence>
<organism evidence="1 2">
    <name type="scientific">Eumeta variegata</name>
    <name type="common">Bagworm moth</name>
    <name type="synonym">Eumeta japonica</name>
    <dbReference type="NCBI Taxonomy" id="151549"/>
    <lineage>
        <taxon>Eukaryota</taxon>
        <taxon>Metazoa</taxon>
        <taxon>Ecdysozoa</taxon>
        <taxon>Arthropoda</taxon>
        <taxon>Hexapoda</taxon>
        <taxon>Insecta</taxon>
        <taxon>Pterygota</taxon>
        <taxon>Neoptera</taxon>
        <taxon>Endopterygota</taxon>
        <taxon>Lepidoptera</taxon>
        <taxon>Glossata</taxon>
        <taxon>Ditrysia</taxon>
        <taxon>Tineoidea</taxon>
        <taxon>Psychidae</taxon>
        <taxon>Oiketicinae</taxon>
        <taxon>Eumeta</taxon>
    </lineage>
</organism>
<reference evidence="1 2" key="1">
    <citation type="journal article" date="2019" name="Commun. Biol.">
        <title>The bagworm genome reveals a unique fibroin gene that provides high tensile strength.</title>
        <authorList>
            <person name="Kono N."/>
            <person name="Nakamura H."/>
            <person name="Ohtoshi R."/>
            <person name="Tomita M."/>
            <person name="Numata K."/>
            <person name="Arakawa K."/>
        </authorList>
    </citation>
    <scope>NUCLEOTIDE SEQUENCE [LARGE SCALE GENOMIC DNA]</scope>
</reference>